<feature type="coiled-coil region" evidence="2">
    <location>
        <begin position="271"/>
        <end position="298"/>
    </location>
</feature>
<dbReference type="Gene3D" id="3.10.560.10">
    <property type="entry name" value="Outer membrane lipoprotein wza domain like"/>
    <property type="match status" value="1"/>
</dbReference>
<evidence type="ECO:0000313" key="6">
    <source>
        <dbReference type="Proteomes" id="UP000198795"/>
    </source>
</evidence>
<accession>A0A1H0GUB5</accession>
<dbReference type="PANTHER" id="PTHR33619">
    <property type="entry name" value="POLYSACCHARIDE EXPORT PROTEIN GFCE-RELATED"/>
    <property type="match status" value="1"/>
</dbReference>
<sequence length="457" mass="50422">MYSRKYCTHCGSRSTLRARFAHFARLSRGLSLLTTILVLGSIASPYAKAAGPPIDGTPSDAVELSGDKVSFGDNLKLLFLEQIGGVAADQDLGSLNLVERTELSGEYTVQLDGDIMLPIMGPQKIAGKTYLAAQQQLQEAYKTLFAKNARVSLTILNHEPIYILGSVAKPGTYDFSSGMTVLHAIAQAGGINIGNRSDIYDLVRENQRLELSLQKQRKLLARLDVLRAERAETKPKPSDRLVRLAGSDAEKLVAEVEHIRELAVAERKLRLSSLDTTIESAERELAAQRERITHIRSNSDSKFERANMLKDLAKRGSGNAYQYLQAKSEFSDVQERLTEVNALIAQIEDRRAQSINEKSKIETEEQINLEREIQSAEDQLVEESANASASMRILGLFDGGVSSYTEKQVTQFSILRRSVDGTHEIVGGELTELRPGDLLKVQLLARPGTAMLGRVVR</sequence>
<protein>
    <submittedName>
        <fullName evidence="5">SLBB domain-containing protein</fullName>
    </submittedName>
</protein>
<feature type="domain" description="Polysaccharide export protein N-terminal" evidence="3">
    <location>
        <begin position="95"/>
        <end position="155"/>
    </location>
</feature>
<dbReference type="Proteomes" id="UP000198795">
    <property type="component" value="Unassembled WGS sequence"/>
</dbReference>
<keyword evidence="6" id="KW-1185">Reference proteome</keyword>
<dbReference type="InterPro" id="IPR049712">
    <property type="entry name" value="Poly_export"/>
</dbReference>
<evidence type="ECO:0000259" key="3">
    <source>
        <dbReference type="Pfam" id="PF02563"/>
    </source>
</evidence>
<keyword evidence="1" id="KW-0732">Signal</keyword>
<evidence type="ECO:0000313" key="5">
    <source>
        <dbReference type="EMBL" id="SDO10448.1"/>
    </source>
</evidence>
<dbReference type="InterPro" id="IPR019554">
    <property type="entry name" value="Soluble_ligand-bd"/>
</dbReference>
<dbReference type="PANTHER" id="PTHR33619:SF3">
    <property type="entry name" value="POLYSACCHARIDE EXPORT PROTEIN GFCE-RELATED"/>
    <property type="match status" value="1"/>
</dbReference>
<dbReference type="InterPro" id="IPR003715">
    <property type="entry name" value="Poly_export_N"/>
</dbReference>
<reference evidence="5 6" key="1">
    <citation type="submission" date="2016-10" db="EMBL/GenBank/DDBJ databases">
        <authorList>
            <person name="Varghese N."/>
            <person name="Submissions S."/>
        </authorList>
    </citation>
    <scope>NUCLEOTIDE SEQUENCE [LARGE SCALE GENOMIC DNA]</scope>
    <source>
        <strain evidence="5 6">CGMCC 1.6497</strain>
    </source>
</reference>
<comment type="caution">
    <text evidence="5">The sequence shown here is derived from an EMBL/GenBank/DDBJ whole genome shotgun (WGS) entry which is preliminary data.</text>
</comment>
<dbReference type="Pfam" id="PF10531">
    <property type="entry name" value="SLBB"/>
    <property type="match status" value="1"/>
</dbReference>
<evidence type="ECO:0000259" key="4">
    <source>
        <dbReference type="Pfam" id="PF10531"/>
    </source>
</evidence>
<gene>
    <name evidence="5" type="ORF">SAMN04488061_0272</name>
</gene>
<name>A0A1H0GUB5_9HYPH</name>
<evidence type="ECO:0000256" key="1">
    <source>
        <dbReference type="ARBA" id="ARBA00022729"/>
    </source>
</evidence>
<keyword evidence="2" id="KW-0175">Coiled coil</keyword>
<dbReference type="RefSeq" id="WP_090226066.1">
    <property type="nucleotide sequence ID" value="NZ_FNJC01000001.1"/>
</dbReference>
<proteinExistence type="predicted"/>
<feature type="coiled-coil region" evidence="2">
    <location>
        <begin position="330"/>
        <end position="386"/>
    </location>
</feature>
<dbReference type="EMBL" id="FNJC01000001">
    <property type="protein sequence ID" value="SDO10448.1"/>
    <property type="molecule type" value="Genomic_DNA"/>
</dbReference>
<organism evidence="5 6">
    <name type="scientific">Filomicrobium insigne</name>
    <dbReference type="NCBI Taxonomy" id="418854"/>
    <lineage>
        <taxon>Bacteria</taxon>
        <taxon>Pseudomonadati</taxon>
        <taxon>Pseudomonadota</taxon>
        <taxon>Alphaproteobacteria</taxon>
        <taxon>Hyphomicrobiales</taxon>
        <taxon>Hyphomicrobiaceae</taxon>
        <taxon>Filomicrobium</taxon>
    </lineage>
</organism>
<evidence type="ECO:0000256" key="2">
    <source>
        <dbReference type="SAM" id="Coils"/>
    </source>
</evidence>
<dbReference type="Pfam" id="PF02563">
    <property type="entry name" value="Poly_export"/>
    <property type="match status" value="1"/>
</dbReference>
<feature type="domain" description="Soluble ligand binding" evidence="4">
    <location>
        <begin position="161"/>
        <end position="194"/>
    </location>
</feature>